<protein>
    <recommendedName>
        <fullName evidence="4">FLYWCH-type domain-containing protein</fullName>
    </recommendedName>
</protein>
<evidence type="ECO:0000256" key="2">
    <source>
        <dbReference type="ARBA" id="ARBA00022771"/>
    </source>
</evidence>
<feature type="domain" description="FLYWCH-type" evidence="4">
    <location>
        <begin position="4"/>
        <end position="60"/>
    </location>
</feature>
<proteinExistence type="predicted"/>
<evidence type="ECO:0000313" key="6">
    <source>
        <dbReference type="Proteomes" id="UP000030742"/>
    </source>
</evidence>
<accession>U4UXW0</accession>
<gene>
    <name evidence="5" type="ORF">D910_12469</name>
</gene>
<evidence type="ECO:0000313" key="5">
    <source>
        <dbReference type="EMBL" id="ERL95201.1"/>
    </source>
</evidence>
<evidence type="ECO:0000259" key="4">
    <source>
        <dbReference type="Pfam" id="PF04500"/>
    </source>
</evidence>
<evidence type="ECO:0000256" key="1">
    <source>
        <dbReference type="ARBA" id="ARBA00022723"/>
    </source>
</evidence>
<dbReference type="InterPro" id="IPR007588">
    <property type="entry name" value="Znf_FLYWCH"/>
</dbReference>
<keyword evidence="1" id="KW-0479">Metal-binding</keyword>
<reference evidence="5 6" key="1">
    <citation type="journal article" date="2013" name="Genome Biol.">
        <title>Draft genome of the mountain pine beetle, Dendroctonus ponderosae Hopkins, a major forest pest.</title>
        <authorList>
            <person name="Keeling C.I."/>
            <person name="Yuen M.M."/>
            <person name="Liao N.Y."/>
            <person name="Docking T.R."/>
            <person name="Chan S.K."/>
            <person name="Taylor G.A."/>
            <person name="Palmquist D.L."/>
            <person name="Jackman S.D."/>
            <person name="Nguyen A."/>
            <person name="Li M."/>
            <person name="Henderson H."/>
            <person name="Janes J.K."/>
            <person name="Zhao Y."/>
            <person name="Pandoh P."/>
            <person name="Moore R."/>
            <person name="Sperling F.A."/>
            <person name="Huber D.P."/>
            <person name="Birol I."/>
            <person name="Jones S.J."/>
            <person name="Bohlmann J."/>
        </authorList>
    </citation>
    <scope>NUCLEOTIDE SEQUENCE</scope>
</reference>
<keyword evidence="3" id="KW-0862">Zinc</keyword>
<dbReference type="Pfam" id="PF04500">
    <property type="entry name" value="FLYWCH"/>
    <property type="match status" value="1"/>
</dbReference>
<organism evidence="5 6">
    <name type="scientific">Dendroctonus ponderosae</name>
    <name type="common">Mountain pine beetle</name>
    <dbReference type="NCBI Taxonomy" id="77166"/>
    <lineage>
        <taxon>Eukaryota</taxon>
        <taxon>Metazoa</taxon>
        <taxon>Ecdysozoa</taxon>
        <taxon>Arthropoda</taxon>
        <taxon>Hexapoda</taxon>
        <taxon>Insecta</taxon>
        <taxon>Pterygota</taxon>
        <taxon>Neoptera</taxon>
        <taxon>Endopterygota</taxon>
        <taxon>Coleoptera</taxon>
        <taxon>Polyphaga</taxon>
        <taxon>Cucujiformia</taxon>
        <taxon>Curculionidae</taxon>
        <taxon>Scolytinae</taxon>
        <taxon>Dendroctonus</taxon>
    </lineage>
</organism>
<dbReference type="Gene3D" id="2.20.25.240">
    <property type="match status" value="1"/>
</dbReference>
<sequence>MATKNPKIILDEYQYLIYRKDTHKTVWMCTHYFRSKENRCKSRLVTTGRNVTVSADLHNHERSVKPERYSNMLSQVVYIIRERVKHRLLRDGHEEPKNNCRRVRLSDLSQRAKSDGLDVHPVLQPAVGALQVQDHHQWAQSHGDWSARARAAP</sequence>
<evidence type="ECO:0000256" key="3">
    <source>
        <dbReference type="ARBA" id="ARBA00022833"/>
    </source>
</evidence>
<dbReference type="GO" id="GO:0008270">
    <property type="term" value="F:zinc ion binding"/>
    <property type="evidence" value="ECO:0007669"/>
    <property type="project" value="UniProtKB-KW"/>
</dbReference>
<name>U4UXW0_DENPD</name>
<dbReference type="EMBL" id="KB632410">
    <property type="protein sequence ID" value="ERL95201.1"/>
    <property type="molecule type" value="Genomic_DNA"/>
</dbReference>
<keyword evidence="2" id="KW-0863">Zinc-finger</keyword>
<dbReference type="AlphaFoldDB" id="U4UXW0"/>
<dbReference type="Proteomes" id="UP000030742">
    <property type="component" value="Unassembled WGS sequence"/>
</dbReference>